<keyword evidence="2" id="KW-0378">Hydrolase</keyword>
<sequence>MPRMNMISPEPAAQPGFTWPVRVYFEDTDAGGIVFYANYLKFFERARTEWLRACGIDQRRLADTQQIMFVVRSTAVDYRAPARLDDVLIIDSRIERLGPASVDFYQQASCNGKVLSTSTIRVACVQRATIRPVPLPDAVRQALLSGPRDAGLSTLAR</sequence>
<comment type="similarity">
    <text evidence="1">Belongs to the 4-hydroxybenzoyl-CoA thioesterase family.</text>
</comment>
<evidence type="ECO:0000256" key="1">
    <source>
        <dbReference type="ARBA" id="ARBA00005953"/>
    </source>
</evidence>
<name>A0ABZ2PV62_9BURK</name>
<dbReference type="RefSeq" id="WP_041753696.1">
    <property type="nucleotide sequence ID" value="NZ_CP062171.1"/>
</dbReference>
<accession>A0ABZ2PV62</accession>
<dbReference type="EMBL" id="CP062176">
    <property type="protein sequence ID" value="WXK38996.1"/>
    <property type="molecule type" value="Genomic_DNA"/>
</dbReference>
<dbReference type="InterPro" id="IPR014166">
    <property type="entry name" value="Tol-Pal_acyl-CoA_thioesterase"/>
</dbReference>
<dbReference type="PIRSF" id="PIRSF003230">
    <property type="entry name" value="YbgC"/>
    <property type="match status" value="1"/>
</dbReference>
<dbReference type="SUPFAM" id="SSF54637">
    <property type="entry name" value="Thioesterase/thiol ester dehydrase-isomerase"/>
    <property type="match status" value="1"/>
</dbReference>
<dbReference type="NCBIfam" id="TIGR00051">
    <property type="entry name" value="YbgC/FadM family acyl-CoA thioesterase"/>
    <property type="match status" value="1"/>
</dbReference>
<reference evidence="3 4" key="1">
    <citation type="submission" date="2020-09" db="EMBL/GenBank/DDBJ databases">
        <title>Genome sequences of Mycetohabitans spp.</title>
        <authorList>
            <person name="Carter M.E."/>
            <person name="Carpenter S.C.D."/>
            <person name="Bogdanove A.J."/>
        </authorList>
    </citation>
    <scope>NUCLEOTIDE SEQUENCE [LARGE SCALE GENOMIC DNA]</scope>
    <source>
        <strain evidence="3 4">B12</strain>
    </source>
</reference>
<dbReference type="InterPro" id="IPR029069">
    <property type="entry name" value="HotDog_dom_sf"/>
</dbReference>
<keyword evidence="4" id="KW-1185">Reference proteome</keyword>
<organism evidence="3 4">
    <name type="scientific">Mycetohabitans rhizoxinica</name>
    <dbReference type="NCBI Taxonomy" id="412963"/>
    <lineage>
        <taxon>Bacteria</taxon>
        <taxon>Pseudomonadati</taxon>
        <taxon>Pseudomonadota</taxon>
        <taxon>Betaproteobacteria</taxon>
        <taxon>Burkholderiales</taxon>
        <taxon>Burkholderiaceae</taxon>
        <taxon>Mycetohabitans</taxon>
    </lineage>
</organism>
<dbReference type="Pfam" id="PF13279">
    <property type="entry name" value="4HBT_2"/>
    <property type="match status" value="1"/>
</dbReference>
<dbReference type="InterPro" id="IPR006684">
    <property type="entry name" value="YbgC/YbaW"/>
</dbReference>
<evidence type="ECO:0000313" key="4">
    <source>
        <dbReference type="Proteomes" id="UP001493153"/>
    </source>
</evidence>
<evidence type="ECO:0000313" key="3">
    <source>
        <dbReference type="EMBL" id="WXK38996.1"/>
    </source>
</evidence>
<dbReference type="NCBIfam" id="TIGR02799">
    <property type="entry name" value="thio_ybgC"/>
    <property type="match status" value="1"/>
</dbReference>
<protein>
    <submittedName>
        <fullName evidence="3">Tol-pal system-associated acyl-CoA thioesterase</fullName>
    </submittedName>
</protein>
<evidence type="ECO:0000256" key="2">
    <source>
        <dbReference type="ARBA" id="ARBA00022801"/>
    </source>
</evidence>
<proteinExistence type="inferred from homology"/>
<dbReference type="CDD" id="cd00586">
    <property type="entry name" value="4HBT"/>
    <property type="match status" value="1"/>
</dbReference>
<dbReference type="PANTHER" id="PTHR31793:SF37">
    <property type="entry name" value="ACYL-COA THIOESTER HYDROLASE YBGC"/>
    <property type="match status" value="1"/>
</dbReference>
<gene>
    <name evidence="3" type="primary">ybgC</name>
    <name evidence="3" type="ORF">IHE29_06755</name>
</gene>
<dbReference type="Proteomes" id="UP001493153">
    <property type="component" value="Chromosome"/>
</dbReference>
<dbReference type="InterPro" id="IPR050563">
    <property type="entry name" value="4-hydroxybenzoyl-CoA_TE"/>
</dbReference>
<dbReference type="Gene3D" id="3.10.129.10">
    <property type="entry name" value="Hotdog Thioesterase"/>
    <property type="match status" value="1"/>
</dbReference>
<dbReference type="PANTHER" id="PTHR31793">
    <property type="entry name" value="4-HYDROXYBENZOYL-COA THIOESTERASE FAMILY MEMBER"/>
    <property type="match status" value="1"/>
</dbReference>